<dbReference type="GO" id="GO:0016251">
    <property type="term" value="F:RNA polymerase II general transcription initiation factor activity"/>
    <property type="evidence" value="ECO:0007669"/>
    <property type="project" value="TreeGrafter"/>
</dbReference>
<dbReference type="InterPro" id="IPR001680">
    <property type="entry name" value="WD40_rpt"/>
</dbReference>
<gene>
    <name evidence="4" type="primary">LOC111137983</name>
</gene>
<evidence type="ECO:0000313" key="3">
    <source>
        <dbReference type="Proteomes" id="UP000694844"/>
    </source>
</evidence>
<name>A0A8B8EZE0_CRAVI</name>
<accession>A0A8B8EZE0</accession>
<dbReference type="PANTHER" id="PTHR19879:SF1">
    <property type="entry name" value="CANNONBALL-RELATED"/>
    <property type="match status" value="1"/>
</dbReference>
<organism evidence="3 4">
    <name type="scientific">Crassostrea virginica</name>
    <name type="common">Eastern oyster</name>
    <dbReference type="NCBI Taxonomy" id="6565"/>
    <lineage>
        <taxon>Eukaryota</taxon>
        <taxon>Metazoa</taxon>
        <taxon>Spiralia</taxon>
        <taxon>Lophotrochozoa</taxon>
        <taxon>Mollusca</taxon>
        <taxon>Bivalvia</taxon>
        <taxon>Autobranchia</taxon>
        <taxon>Pteriomorphia</taxon>
        <taxon>Ostreida</taxon>
        <taxon>Ostreoidea</taxon>
        <taxon>Ostreidae</taxon>
        <taxon>Crassostrea</taxon>
    </lineage>
</organism>
<dbReference type="Gene3D" id="2.130.10.10">
    <property type="entry name" value="YVTN repeat-like/Quinoprotein amine dehydrogenase"/>
    <property type="match status" value="1"/>
</dbReference>
<feature type="repeat" description="WD" evidence="1">
    <location>
        <begin position="247"/>
        <end position="288"/>
    </location>
</feature>
<dbReference type="GeneID" id="111137983"/>
<proteinExistence type="predicted"/>
<keyword evidence="1" id="KW-0853">WD repeat</keyword>
<dbReference type="PROSITE" id="PS50294">
    <property type="entry name" value="WD_REPEATS_REGION"/>
    <property type="match status" value="1"/>
</dbReference>
<dbReference type="InterPro" id="IPR015943">
    <property type="entry name" value="WD40/YVTN_repeat-like_dom_sf"/>
</dbReference>
<dbReference type="Pfam" id="PF21031">
    <property type="entry name" value="WDR54"/>
    <property type="match status" value="1"/>
</dbReference>
<dbReference type="SUPFAM" id="SSF50978">
    <property type="entry name" value="WD40 repeat-like"/>
    <property type="match status" value="1"/>
</dbReference>
<dbReference type="OrthoDB" id="756370at2759"/>
<reference evidence="4" key="1">
    <citation type="submission" date="2025-08" db="UniProtKB">
        <authorList>
            <consortium name="RefSeq"/>
        </authorList>
    </citation>
    <scope>IDENTIFICATION</scope>
    <source>
        <tissue evidence="4">Whole sample</tissue>
    </source>
</reference>
<dbReference type="SMART" id="SM00320">
    <property type="entry name" value="WD40"/>
    <property type="match status" value="3"/>
</dbReference>
<dbReference type="PROSITE" id="PS50082">
    <property type="entry name" value="WD_REPEATS_2"/>
    <property type="match status" value="1"/>
</dbReference>
<evidence type="ECO:0000256" key="1">
    <source>
        <dbReference type="PROSITE-ProRule" id="PRU00221"/>
    </source>
</evidence>
<dbReference type="RefSeq" id="XP_022345430.1">
    <property type="nucleotide sequence ID" value="XM_022489722.1"/>
</dbReference>
<dbReference type="GO" id="GO:0006367">
    <property type="term" value="P:transcription initiation at RNA polymerase II promoter"/>
    <property type="evidence" value="ECO:0007669"/>
    <property type="project" value="TreeGrafter"/>
</dbReference>
<evidence type="ECO:0000313" key="4">
    <source>
        <dbReference type="RefSeq" id="XP_022345430.1"/>
    </source>
</evidence>
<keyword evidence="3" id="KW-1185">Reference proteome</keyword>
<dbReference type="GO" id="GO:0005669">
    <property type="term" value="C:transcription factor TFIID complex"/>
    <property type="evidence" value="ECO:0007669"/>
    <property type="project" value="TreeGrafter"/>
</dbReference>
<protein>
    <submittedName>
        <fullName evidence="4">WD repeat-containing protein 54-like</fullName>
    </submittedName>
</protein>
<dbReference type="AlphaFoldDB" id="A0A8B8EZE0"/>
<dbReference type="PANTHER" id="PTHR19879">
    <property type="entry name" value="TRANSCRIPTION INITIATION FACTOR TFIID"/>
    <property type="match status" value="1"/>
</dbReference>
<evidence type="ECO:0000259" key="2">
    <source>
        <dbReference type="Pfam" id="PF21031"/>
    </source>
</evidence>
<dbReference type="InterPro" id="IPR036322">
    <property type="entry name" value="WD40_repeat_dom_sf"/>
</dbReference>
<dbReference type="Proteomes" id="UP000694844">
    <property type="component" value="Chromosome 5"/>
</dbReference>
<feature type="domain" description="WD repeat-containing protein 54 beta-propeller" evidence="2">
    <location>
        <begin position="1"/>
        <end position="325"/>
    </location>
</feature>
<dbReference type="InterPro" id="IPR049546">
    <property type="entry name" value="WDR54_beta_prop"/>
</dbReference>
<sequence>MYRKEKPLVLKSSASSLTNNLSVLVALEKGVLNYAVVHKAVVNIISASTDGSTVNSRNIVCKEPSAAQQSTPMIIQAKWVCLPARAVFVLTSLKGIQMFESDGSAMIYWHALGDVNSTDISEHANFGRGIAGIGENFICIGTQLGEIHVFNVPAKGTNVTLKESLIGHRYPICDIASSGNQMVSSDEQGNIIIWSLSGSTMKQTHSIPGAGYPCSTIFLWKNVIVAGFGNGQIKLFAADTGKLAAQVNAHARWVTALDVATENGMLLSASEDSFVRVWQLKEGNPMPEIEYLYQESVSDQQLVGVQFLHPQGKAFCTTGYDSCDLSFYVQS</sequence>
<dbReference type="KEGG" id="cvn:111137983"/>